<dbReference type="EMBL" id="CAUYUJ010014316">
    <property type="protein sequence ID" value="CAK0839710.1"/>
    <property type="molecule type" value="Genomic_DNA"/>
</dbReference>
<feature type="compositionally biased region" description="Basic and acidic residues" evidence="1">
    <location>
        <begin position="98"/>
        <end position="110"/>
    </location>
</feature>
<evidence type="ECO:0000313" key="4">
    <source>
        <dbReference type="EMBL" id="CAK0839710.1"/>
    </source>
</evidence>
<feature type="region of interest" description="Disordered" evidence="1">
    <location>
        <begin position="119"/>
        <end position="153"/>
    </location>
</feature>
<dbReference type="Pfam" id="PF01549">
    <property type="entry name" value="ShK"/>
    <property type="match status" value="1"/>
</dbReference>
<gene>
    <name evidence="4" type="ORF">PCOR1329_LOCUS35323</name>
</gene>
<proteinExistence type="predicted"/>
<name>A0ABN9T3X7_9DINO</name>
<protein>
    <recommendedName>
        <fullName evidence="3">ShKT domain-containing protein</fullName>
    </recommendedName>
</protein>
<dbReference type="InterPro" id="IPR003582">
    <property type="entry name" value="ShKT_dom"/>
</dbReference>
<keyword evidence="5" id="KW-1185">Reference proteome</keyword>
<dbReference type="Gene3D" id="1.10.10.1870">
    <property type="entry name" value="ShTK domain-like"/>
    <property type="match status" value="1"/>
</dbReference>
<feature type="signal peptide" evidence="2">
    <location>
        <begin position="1"/>
        <end position="27"/>
    </location>
</feature>
<accession>A0ABN9T3X7</accession>
<reference evidence="4" key="1">
    <citation type="submission" date="2023-10" db="EMBL/GenBank/DDBJ databases">
        <authorList>
            <person name="Chen Y."/>
            <person name="Shah S."/>
            <person name="Dougan E. K."/>
            <person name="Thang M."/>
            <person name="Chan C."/>
        </authorList>
    </citation>
    <scope>NUCLEOTIDE SEQUENCE [LARGE SCALE GENOMIC DNA]</scope>
</reference>
<feature type="chain" id="PRO_5045274244" description="ShKT domain-containing protein" evidence="2">
    <location>
        <begin position="28"/>
        <end position="250"/>
    </location>
</feature>
<feature type="domain" description="ShKT" evidence="3">
    <location>
        <begin position="56"/>
        <end position="84"/>
    </location>
</feature>
<evidence type="ECO:0000256" key="1">
    <source>
        <dbReference type="SAM" id="MobiDB-lite"/>
    </source>
</evidence>
<evidence type="ECO:0000259" key="3">
    <source>
        <dbReference type="Pfam" id="PF01549"/>
    </source>
</evidence>
<feature type="compositionally biased region" description="Low complexity" evidence="1">
    <location>
        <begin position="235"/>
        <end position="250"/>
    </location>
</feature>
<organism evidence="4 5">
    <name type="scientific">Prorocentrum cordatum</name>
    <dbReference type="NCBI Taxonomy" id="2364126"/>
    <lineage>
        <taxon>Eukaryota</taxon>
        <taxon>Sar</taxon>
        <taxon>Alveolata</taxon>
        <taxon>Dinophyceae</taxon>
        <taxon>Prorocentrales</taxon>
        <taxon>Prorocentraceae</taxon>
        <taxon>Prorocentrum</taxon>
    </lineage>
</organism>
<comment type="caution">
    <text evidence="4">The sequence shown here is derived from an EMBL/GenBank/DDBJ whole genome shotgun (WGS) entry which is preliminary data.</text>
</comment>
<feature type="region of interest" description="Disordered" evidence="1">
    <location>
        <begin position="95"/>
        <end position="114"/>
    </location>
</feature>
<dbReference type="Proteomes" id="UP001189429">
    <property type="component" value="Unassembled WGS sequence"/>
</dbReference>
<keyword evidence="2" id="KW-0732">Signal</keyword>
<evidence type="ECO:0000256" key="2">
    <source>
        <dbReference type="SAM" id="SignalP"/>
    </source>
</evidence>
<feature type="region of interest" description="Disordered" evidence="1">
    <location>
        <begin position="219"/>
        <end position="250"/>
    </location>
</feature>
<sequence length="250" mass="26598">MAVQKTPWIVWSAFALVLSISVPTATSIGVCSKPKCADDDAQLIALANGIGVKIGGCAEVQAYCEDAAYGSTVQATCPATCGLCRVASPSSSQAAKVLMDRSSRGSRDADDQQSLDRALAAKGPYPTPRPTPWPTPWPTRWPTPSPTPSPTLTPAPTQVQVAAVGDPHLQNMFGQRFDLAKPGKSILVSIPRGKPVEDALLYRPTHVDWEHDARIFISRRSTSQGRGQTRRSPEASTSTFAARATTSRSG</sequence>
<evidence type="ECO:0000313" key="5">
    <source>
        <dbReference type="Proteomes" id="UP001189429"/>
    </source>
</evidence>
<feature type="compositionally biased region" description="Pro residues" evidence="1">
    <location>
        <begin position="125"/>
        <end position="153"/>
    </location>
</feature>